<reference evidence="4" key="1">
    <citation type="submission" date="2022-11" db="EMBL/GenBank/DDBJ databases">
        <title>Chromosomal genome sequence assembly and mating type (MAT) locus characterization of the leprose asexual lichenized fungus Lepraria neglecta (Nyl.) Erichsen.</title>
        <authorList>
            <person name="Allen J.L."/>
            <person name="Pfeffer B."/>
        </authorList>
    </citation>
    <scope>NUCLEOTIDE SEQUENCE</scope>
    <source>
        <strain evidence="4">Allen 5258</strain>
    </source>
</reference>
<dbReference type="GO" id="GO:0005886">
    <property type="term" value="C:plasma membrane"/>
    <property type="evidence" value="ECO:0007669"/>
    <property type="project" value="UniProtKB-SubCell"/>
</dbReference>
<protein>
    <recommendedName>
        <fullName evidence="6">ADP-ribosylation factor</fullName>
    </recommendedName>
</protein>
<keyword evidence="3" id="KW-1133">Transmembrane helix</keyword>
<dbReference type="InterPro" id="IPR045861">
    <property type="entry name" value="CorA_cytoplasmic_dom"/>
</dbReference>
<dbReference type="Proteomes" id="UP001276659">
    <property type="component" value="Unassembled WGS sequence"/>
</dbReference>
<evidence type="ECO:0000256" key="3">
    <source>
        <dbReference type="SAM" id="Phobius"/>
    </source>
</evidence>
<proteinExistence type="predicted"/>
<keyword evidence="2" id="KW-0175">Coiled coil</keyword>
<dbReference type="Gene3D" id="1.20.58.340">
    <property type="entry name" value="Magnesium transport protein CorA, transmembrane region"/>
    <property type="match status" value="2"/>
</dbReference>
<dbReference type="GO" id="GO:0000287">
    <property type="term" value="F:magnesium ion binding"/>
    <property type="evidence" value="ECO:0007669"/>
    <property type="project" value="TreeGrafter"/>
</dbReference>
<feature type="coiled-coil region" evidence="2">
    <location>
        <begin position="28"/>
        <end position="55"/>
    </location>
</feature>
<dbReference type="AlphaFoldDB" id="A0AAD9ZEI1"/>
<dbReference type="SUPFAM" id="SSF143865">
    <property type="entry name" value="CorA soluble domain-like"/>
    <property type="match status" value="1"/>
</dbReference>
<keyword evidence="3" id="KW-0472">Membrane</keyword>
<evidence type="ECO:0008006" key="6">
    <source>
        <dbReference type="Google" id="ProtNLM"/>
    </source>
</evidence>
<feature type="transmembrane region" description="Helical" evidence="3">
    <location>
        <begin position="261"/>
        <end position="280"/>
    </location>
</feature>
<evidence type="ECO:0000313" key="4">
    <source>
        <dbReference type="EMBL" id="KAK3176453.1"/>
    </source>
</evidence>
<dbReference type="GO" id="GO:0015087">
    <property type="term" value="F:cobalt ion transmembrane transporter activity"/>
    <property type="evidence" value="ECO:0007669"/>
    <property type="project" value="TreeGrafter"/>
</dbReference>
<accession>A0AAD9ZEI1</accession>
<organism evidence="4 5">
    <name type="scientific">Lepraria neglecta</name>
    <dbReference type="NCBI Taxonomy" id="209136"/>
    <lineage>
        <taxon>Eukaryota</taxon>
        <taxon>Fungi</taxon>
        <taxon>Dikarya</taxon>
        <taxon>Ascomycota</taxon>
        <taxon>Pezizomycotina</taxon>
        <taxon>Lecanoromycetes</taxon>
        <taxon>OSLEUM clade</taxon>
        <taxon>Lecanoromycetidae</taxon>
        <taxon>Lecanorales</taxon>
        <taxon>Lecanorineae</taxon>
        <taxon>Stereocaulaceae</taxon>
        <taxon>Lepraria</taxon>
    </lineage>
</organism>
<dbReference type="GO" id="GO:0015095">
    <property type="term" value="F:magnesium ion transmembrane transporter activity"/>
    <property type="evidence" value="ECO:0007669"/>
    <property type="project" value="TreeGrafter"/>
</dbReference>
<dbReference type="PANTHER" id="PTHR46494:SF1">
    <property type="entry name" value="CORA FAMILY METAL ION TRANSPORTER (EUROFUNG)"/>
    <property type="match status" value="1"/>
</dbReference>
<sequence length="356" mass="40980">MFMELGTVISMYENPFPSHQEDLDKNQMRRLLQIRRNLRNVLRQLSNVNNESRRKNPINTLDIRPGLSSNQTSDVTIADSPGLLFYYLFDDWYTSYALVAKEEHQYAGLLEDLRLDMFQKPQVEIVQQLHQYGRQLAVLKRMYQSYAMIIERILARQKPVSVSSGDPATMSSSGHHTRQLFQETNTTRLREASVTEDSTTPTPTLGVPLPAAATVRFERLRDRINHYAVSEIQECLDEKEALVFLNFNMITMKQSQAVERLTRITILLAKVTILFMPVSLMTGYFSTQIQDLQGAYTAKTYWICFAVIMALSFVFLIVFGVLSGTLEGKPIYRSLTETVLDVGNSRWKERKGKKRR</sequence>
<evidence type="ECO:0000256" key="2">
    <source>
        <dbReference type="SAM" id="Coils"/>
    </source>
</evidence>
<keyword evidence="5" id="KW-1185">Reference proteome</keyword>
<name>A0AAD9ZEI1_9LECA</name>
<evidence type="ECO:0000313" key="5">
    <source>
        <dbReference type="Proteomes" id="UP001276659"/>
    </source>
</evidence>
<keyword evidence="3" id="KW-0812">Transmembrane</keyword>
<dbReference type="GO" id="GO:0050897">
    <property type="term" value="F:cobalt ion binding"/>
    <property type="evidence" value="ECO:0007669"/>
    <property type="project" value="TreeGrafter"/>
</dbReference>
<comment type="caution">
    <text evidence="4">The sequence shown here is derived from an EMBL/GenBank/DDBJ whole genome shotgun (WGS) entry which is preliminary data.</text>
</comment>
<evidence type="ECO:0000256" key="1">
    <source>
        <dbReference type="ARBA" id="ARBA00004651"/>
    </source>
</evidence>
<feature type="transmembrane region" description="Helical" evidence="3">
    <location>
        <begin position="300"/>
        <end position="322"/>
    </location>
</feature>
<gene>
    <name evidence="4" type="ORF">OEA41_007776</name>
</gene>
<comment type="subcellular location">
    <subcellularLocation>
        <location evidence="1">Cell membrane</location>
        <topology evidence="1">Multi-pass membrane protein</topology>
    </subcellularLocation>
</comment>
<dbReference type="PANTHER" id="PTHR46494">
    <property type="entry name" value="CORA FAMILY METAL ION TRANSPORTER (EUROFUNG)"/>
    <property type="match status" value="1"/>
</dbReference>
<dbReference type="EMBL" id="JASNWA010000004">
    <property type="protein sequence ID" value="KAK3176453.1"/>
    <property type="molecule type" value="Genomic_DNA"/>
</dbReference>